<reference evidence="2" key="1">
    <citation type="submission" date="2023-05" db="EMBL/GenBank/DDBJ databases">
        <authorList>
            <person name="Stuckert A."/>
        </authorList>
    </citation>
    <scope>NUCLEOTIDE SEQUENCE</scope>
</reference>
<dbReference type="SUPFAM" id="SSF55486">
    <property type="entry name" value="Metalloproteases ('zincins'), catalytic domain"/>
    <property type="match status" value="1"/>
</dbReference>
<proteinExistence type="predicted"/>
<comment type="caution">
    <text evidence="2">The sequence shown here is derived from an EMBL/GenBank/DDBJ whole genome shotgun (WGS) entry which is preliminary data.</text>
</comment>
<evidence type="ECO:0000259" key="1">
    <source>
        <dbReference type="Pfam" id="PF01421"/>
    </source>
</evidence>
<dbReference type="InterPro" id="IPR050439">
    <property type="entry name" value="ADAMTS_ADAMTS-like"/>
</dbReference>
<dbReference type="Gene3D" id="3.40.390.10">
    <property type="entry name" value="Collagenase (Catalytic Domain)"/>
    <property type="match status" value="1"/>
</dbReference>
<feature type="domain" description="Peptidase M12B" evidence="1">
    <location>
        <begin position="7"/>
        <end position="73"/>
    </location>
</feature>
<dbReference type="PANTHER" id="PTHR13723:SF142">
    <property type="entry name" value="A DISINTEGRIN AND METALLOPROTEINASE WITH THROMBOSPONDIN MOTIFS 7"/>
    <property type="match status" value="1"/>
</dbReference>
<gene>
    <name evidence="2" type="ORF">SPARVUS_LOCUS9719232</name>
</gene>
<dbReference type="Proteomes" id="UP001162483">
    <property type="component" value="Unassembled WGS sequence"/>
</dbReference>
<dbReference type="InterPro" id="IPR001590">
    <property type="entry name" value="Peptidase_M12B"/>
</dbReference>
<accession>A0ABN9ED80</accession>
<organism evidence="2 3">
    <name type="scientific">Staurois parvus</name>
    <dbReference type="NCBI Taxonomy" id="386267"/>
    <lineage>
        <taxon>Eukaryota</taxon>
        <taxon>Metazoa</taxon>
        <taxon>Chordata</taxon>
        <taxon>Craniata</taxon>
        <taxon>Vertebrata</taxon>
        <taxon>Euteleostomi</taxon>
        <taxon>Amphibia</taxon>
        <taxon>Batrachia</taxon>
        <taxon>Anura</taxon>
        <taxon>Neobatrachia</taxon>
        <taxon>Ranoidea</taxon>
        <taxon>Ranidae</taxon>
        <taxon>Staurois</taxon>
    </lineage>
</organism>
<evidence type="ECO:0000313" key="3">
    <source>
        <dbReference type="Proteomes" id="UP001162483"/>
    </source>
</evidence>
<feature type="non-terminal residue" evidence="2">
    <location>
        <position position="76"/>
    </location>
</feature>
<protein>
    <recommendedName>
        <fullName evidence="1">Peptidase M12B domain-containing protein</fullName>
    </recommendedName>
</protein>
<dbReference type="Pfam" id="PF01421">
    <property type="entry name" value="Reprolysin"/>
    <property type="match status" value="1"/>
</dbReference>
<dbReference type="PANTHER" id="PTHR13723">
    <property type="entry name" value="ADAMTS A DISINTEGRIN AND METALLOPROTEASE WITH THROMBOSPONDIN MOTIFS PROTEASE"/>
    <property type="match status" value="1"/>
</dbReference>
<dbReference type="EMBL" id="CATNWA010015387">
    <property type="protein sequence ID" value="CAI9582845.1"/>
    <property type="molecule type" value="Genomic_DNA"/>
</dbReference>
<evidence type="ECO:0000313" key="2">
    <source>
        <dbReference type="EMBL" id="CAI9582845.1"/>
    </source>
</evidence>
<keyword evidence="3" id="KW-1185">Reference proteome</keyword>
<name>A0ABN9ED80_9NEOB</name>
<dbReference type="InterPro" id="IPR024079">
    <property type="entry name" value="MetalloPept_cat_dom_sf"/>
</dbReference>
<sequence>MVEYHGSNNVENYVLTVMNMVAGLFHDASIGNRINIVIVRLILLESEEEDLKITHHADNSLRSFCKWQKNINMKSE</sequence>